<dbReference type="Pfam" id="PF00160">
    <property type="entry name" value="Pro_isomerase"/>
    <property type="match status" value="1"/>
</dbReference>
<reference evidence="3" key="1">
    <citation type="journal article" date="2021" name="Sci. Rep.">
        <title>Diploid genomic architecture of Nitzschia inconspicua, an elite biomass production diatom.</title>
        <authorList>
            <person name="Oliver A."/>
            <person name="Podell S."/>
            <person name="Pinowska A."/>
            <person name="Traller J.C."/>
            <person name="Smith S.R."/>
            <person name="McClure R."/>
            <person name="Beliaev A."/>
            <person name="Bohutskyi P."/>
            <person name="Hill E.A."/>
            <person name="Rabines A."/>
            <person name="Zheng H."/>
            <person name="Allen L.Z."/>
            <person name="Kuo A."/>
            <person name="Grigoriev I.V."/>
            <person name="Allen A.E."/>
            <person name="Hazlebeck D."/>
            <person name="Allen E.E."/>
        </authorList>
    </citation>
    <scope>NUCLEOTIDE SEQUENCE</scope>
    <source>
        <strain evidence="3">Hildebrandi</strain>
    </source>
</reference>
<reference evidence="3" key="2">
    <citation type="submission" date="2021-04" db="EMBL/GenBank/DDBJ databases">
        <authorList>
            <person name="Podell S."/>
        </authorList>
    </citation>
    <scope>NUCLEOTIDE SEQUENCE</scope>
    <source>
        <strain evidence="3">Hildebrandi</strain>
    </source>
</reference>
<feature type="signal peptide" evidence="1">
    <location>
        <begin position="1"/>
        <end position="30"/>
    </location>
</feature>
<dbReference type="GO" id="GO:0003755">
    <property type="term" value="F:peptidyl-prolyl cis-trans isomerase activity"/>
    <property type="evidence" value="ECO:0007669"/>
    <property type="project" value="InterPro"/>
</dbReference>
<dbReference type="InterPro" id="IPR002130">
    <property type="entry name" value="Cyclophilin-type_PPIase_dom"/>
</dbReference>
<keyword evidence="1" id="KW-0732">Signal</keyword>
<dbReference type="PANTHER" id="PTHR45625">
    <property type="entry name" value="PEPTIDYL-PROLYL CIS-TRANS ISOMERASE-RELATED"/>
    <property type="match status" value="1"/>
</dbReference>
<dbReference type="GO" id="GO:0071013">
    <property type="term" value="C:catalytic step 2 spliceosome"/>
    <property type="evidence" value="ECO:0007669"/>
    <property type="project" value="TreeGrafter"/>
</dbReference>
<dbReference type="AlphaFoldDB" id="A0A9K3Q5M5"/>
<dbReference type="OrthoDB" id="42106at2759"/>
<evidence type="ECO:0000259" key="2">
    <source>
        <dbReference type="PROSITE" id="PS50072"/>
    </source>
</evidence>
<dbReference type="EMBL" id="JAGRRH010000003">
    <property type="protein sequence ID" value="KAG7372357.1"/>
    <property type="molecule type" value="Genomic_DNA"/>
</dbReference>
<accession>A0A9K3Q5M5</accession>
<feature type="domain" description="PPIase cyclophilin-type" evidence="2">
    <location>
        <begin position="126"/>
        <end position="282"/>
    </location>
</feature>
<gene>
    <name evidence="3" type="ORF">IV203_018500</name>
</gene>
<comment type="caution">
    <text evidence="3">The sequence shown here is derived from an EMBL/GenBank/DDBJ whole genome shotgun (WGS) entry which is preliminary data.</text>
</comment>
<dbReference type="Proteomes" id="UP000693970">
    <property type="component" value="Unassembled WGS sequence"/>
</dbReference>
<keyword evidence="3" id="KW-0413">Isomerase</keyword>
<evidence type="ECO:0000256" key="1">
    <source>
        <dbReference type="SAM" id="SignalP"/>
    </source>
</evidence>
<dbReference type="PROSITE" id="PS50072">
    <property type="entry name" value="CSA_PPIASE_2"/>
    <property type="match status" value="1"/>
</dbReference>
<proteinExistence type="predicted"/>
<feature type="chain" id="PRO_5039886770" evidence="1">
    <location>
        <begin position="31"/>
        <end position="311"/>
    </location>
</feature>
<name>A0A9K3Q5M5_9STRA</name>
<organism evidence="3 4">
    <name type="scientific">Nitzschia inconspicua</name>
    <dbReference type="NCBI Taxonomy" id="303405"/>
    <lineage>
        <taxon>Eukaryota</taxon>
        <taxon>Sar</taxon>
        <taxon>Stramenopiles</taxon>
        <taxon>Ochrophyta</taxon>
        <taxon>Bacillariophyta</taxon>
        <taxon>Bacillariophyceae</taxon>
        <taxon>Bacillariophycidae</taxon>
        <taxon>Bacillariales</taxon>
        <taxon>Bacillariaceae</taxon>
        <taxon>Nitzschia</taxon>
    </lineage>
</organism>
<sequence>MRNYTSWAGNLAVAVALLLAVLTVKKPSYAEVITTVGVENDGSVELSFINFSSEPINFFEHNGIKFMPDGTINAYETKTVRTAYGKSYAYSNSDKPENKHPVLPNAPATVAVNNGGDTKSIQVVCGTTKGDIHMIIEPSWSPLGAGRFLHLVHTGYLDGCALNRVVPKFLTQLGIGTDYKQRSMYRSSSIPDDPPKGISFQPGTMAFAGSGPNSRSSEFFIVMPDTPQHQLDFFGTNPWETPFGYVEPDDVANVVAKWHSYGDMPPWGQGPDPSLIFPQDGYDYLKREFPKMDYIKTCRIGPDSEVKHDEL</sequence>
<evidence type="ECO:0000313" key="4">
    <source>
        <dbReference type="Proteomes" id="UP000693970"/>
    </source>
</evidence>
<dbReference type="PANTHER" id="PTHR45625:SF6">
    <property type="entry name" value="SPLICEOSOME-ASSOCIATED PROTEIN CWC27 HOMOLOG"/>
    <property type="match status" value="1"/>
</dbReference>
<protein>
    <submittedName>
        <fullName evidence="3">Cyclophilin type peptidyl-prolyl cis-trans isomerase</fullName>
    </submittedName>
</protein>
<evidence type="ECO:0000313" key="3">
    <source>
        <dbReference type="EMBL" id="KAG7372357.1"/>
    </source>
</evidence>
<keyword evidence="4" id="KW-1185">Reference proteome</keyword>
<dbReference type="InterPro" id="IPR044666">
    <property type="entry name" value="Cyclophilin_A-like"/>
</dbReference>